<dbReference type="InterPro" id="IPR050692">
    <property type="entry name" value="HTH_transcr_repressor_FabR"/>
</dbReference>
<keyword evidence="5" id="KW-1185">Reference proteome</keyword>
<dbReference type="EMBL" id="CP031320">
    <property type="protein sequence ID" value="AXK31788.1"/>
    <property type="molecule type" value="Genomic_DNA"/>
</dbReference>
<sequence length="207" mass="22895">MSHIRQAQKEKTRQALLAAALHHLEEQSLSSIGLREITRTVGIAPAGFYRHFRDMSDLGVALVDEALGGLHELVRETLATADGPEQRISRTVELITKHVRAHSAHIRFVSREQHGGVRAVRTAIAAQLGLFAQEVADTLRDEPDSAGWSEGEVRMLAELYVDHMVTTASALLSALDGEGRDAEEVARTARRQLELINVGHRHYRSET</sequence>
<evidence type="ECO:0000313" key="4">
    <source>
        <dbReference type="EMBL" id="AXK31788.1"/>
    </source>
</evidence>
<accession>A0A345XJH2</accession>
<name>A0A345XJH2_9ACTN</name>
<protein>
    <submittedName>
        <fullName evidence="4">TetR family transcriptional regulator</fullName>
    </submittedName>
</protein>
<gene>
    <name evidence="4" type="ORF">DVA86_03125</name>
</gene>
<dbReference type="GO" id="GO:0003677">
    <property type="term" value="F:DNA binding"/>
    <property type="evidence" value="ECO:0007669"/>
    <property type="project" value="UniProtKB-UniRule"/>
</dbReference>
<dbReference type="KEGG" id="sarm:DVA86_03125"/>
<evidence type="ECO:0000256" key="2">
    <source>
        <dbReference type="PROSITE-ProRule" id="PRU00335"/>
    </source>
</evidence>
<dbReference type="Gene3D" id="1.10.357.10">
    <property type="entry name" value="Tetracycline Repressor, domain 2"/>
    <property type="match status" value="1"/>
</dbReference>
<evidence type="ECO:0000259" key="3">
    <source>
        <dbReference type="PROSITE" id="PS50977"/>
    </source>
</evidence>
<dbReference type="RefSeq" id="WP_208875574.1">
    <property type="nucleotide sequence ID" value="NZ_CP031320.1"/>
</dbReference>
<dbReference type="PROSITE" id="PS50977">
    <property type="entry name" value="HTH_TETR_2"/>
    <property type="match status" value="1"/>
</dbReference>
<proteinExistence type="predicted"/>
<reference evidence="4 5" key="1">
    <citation type="submission" date="2018-07" db="EMBL/GenBank/DDBJ databases">
        <title>Draft genome of the type strain Streptomyces armeniacus ATCC 15676.</title>
        <authorList>
            <person name="Labana P."/>
            <person name="Gosse J.T."/>
            <person name="Boddy C.N."/>
        </authorList>
    </citation>
    <scope>NUCLEOTIDE SEQUENCE [LARGE SCALE GENOMIC DNA]</scope>
    <source>
        <strain evidence="4 5">ATCC 15676</strain>
    </source>
</reference>
<dbReference type="PANTHER" id="PTHR47752:SF1">
    <property type="entry name" value="HTH-TYPE TRANSCRIPTIONAL REPRESSOR FABR"/>
    <property type="match status" value="1"/>
</dbReference>
<organism evidence="4 5">
    <name type="scientific">Streptomyces armeniacus</name>
    <dbReference type="NCBI Taxonomy" id="83291"/>
    <lineage>
        <taxon>Bacteria</taxon>
        <taxon>Bacillati</taxon>
        <taxon>Actinomycetota</taxon>
        <taxon>Actinomycetes</taxon>
        <taxon>Kitasatosporales</taxon>
        <taxon>Streptomycetaceae</taxon>
        <taxon>Streptomyces</taxon>
    </lineage>
</organism>
<dbReference type="InterPro" id="IPR001647">
    <property type="entry name" value="HTH_TetR"/>
</dbReference>
<dbReference type="SUPFAM" id="SSF46689">
    <property type="entry name" value="Homeodomain-like"/>
    <property type="match status" value="1"/>
</dbReference>
<dbReference type="Gene3D" id="1.10.10.60">
    <property type="entry name" value="Homeodomain-like"/>
    <property type="match status" value="1"/>
</dbReference>
<feature type="domain" description="HTH tetR-type" evidence="3">
    <location>
        <begin position="10"/>
        <end position="70"/>
    </location>
</feature>
<feature type="DNA-binding region" description="H-T-H motif" evidence="2">
    <location>
        <begin position="33"/>
        <end position="52"/>
    </location>
</feature>
<evidence type="ECO:0000256" key="1">
    <source>
        <dbReference type="ARBA" id="ARBA00023125"/>
    </source>
</evidence>
<keyword evidence="1 2" id="KW-0238">DNA-binding</keyword>
<evidence type="ECO:0000313" key="5">
    <source>
        <dbReference type="Proteomes" id="UP000254425"/>
    </source>
</evidence>
<dbReference type="InterPro" id="IPR009057">
    <property type="entry name" value="Homeodomain-like_sf"/>
</dbReference>
<dbReference type="Pfam" id="PF00440">
    <property type="entry name" value="TetR_N"/>
    <property type="match status" value="1"/>
</dbReference>
<dbReference type="AlphaFoldDB" id="A0A345XJH2"/>
<dbReference type="PANTHER" id="PTHR47752">
    <property type="entry name" value="HTH-TYPE TRANSCRIPTIONAL REPRESSOR FABR"/>
    <property type="match status" value="1"/>
</dbReference>
<dbReference type="Proteomes" id="UP000254425">
    <property type="component" value="Chromosome"/>
</dbReference>